<proteinExistence type="inferred from homology"/>
<feature type="transmembrane region" description="Helical" evidence="7">
    <location>
        <begin position="479"/>
        <end position="504"/>
    </location>
</feature>
<dbReference type="OrthoDB" id="6426332at2759"/>
<evidence type="ECO:0000313" key="10">
    <source>
        <dbReference type="Proteomes" id="UP000887116"/>
    </source>
</evidence>
<keyword evidence="5 7" id="KW-0472">Membrane</keyword>
<feature type="signal peptide" evidence="8">
    <location>
        <begin position="1"/>
        <end position="26"/>
    </location>
</feature>
<feature type="chain" id="PRO_5036484912" evidence="8">
    <location>
        <begin position="27"/>
        <end position="824"/>
    </location>
</feature>
<comment type="subcellular location">
    <subcellularLocation>
        <location evidence="1">Membrane</location>
        <topology evidence="1">Multi-pass membrane protein</topology>
    </subcellularLocation>
</comment>
<sequence>MLGTTRICSVGFIALICLACIPTTSSEGWDMKNLRDISQKFDAIVRWVFSPIGKLGADSVALFMSSETSPTLNETIKSKAKDQFHFLSIALTYTLMHELALAIAFGVGLFISGLMLFLPCMIMYSRRRQKRRMQRALKDTYYESSQEGWCLFEIFVICSLVALFGATIAIYGVIRVHLMLKLPFKFASFALEGALKLKFMLQVSHQNRLNDVSRSAFDVIMLLNNINEDLSTDYAQKLHKVIRPVVNIATSIQWELVKVIQTLRAQNIFLGKFSNSSLSSISVLLEEFIKSVDAIKKAYDEEGVSTDILTPLLDLPEVNSTSDISETFAEPIKILVDASKINLHEGLQELNENLRVLVMKAQYDPNDIIDRLKHVAFQVQRKLDESTAKYMVFVNEYVKEEDVEEISKAIENAEKITIGVTFIVGCILLVIAGFAVLSIIIMFFAFLLGICATVGFKVKREGNRVSVRRNFISHHCGRTLIVFCYFSSFLMALYWLSSAFFFFLTALPITGCRAMNDLSILDITIDQNRYRGKPGWYSLITSDKFNMSLKDTIIKCQNDSTFVPTLPDPLVNLNESEEIKSQLNFTSAIKKFGKGARNITIEGFDSFDKIDSNLSNALDTIDINPLFGGLEELESNLTEKDILDVLEKVKGDDRVGKIDSLVDTTTQIYDALISNVSTALMIRNATQDSLIGAKISLEAVVKHASYLNWTADALYESIINESVQLYSKTLYDTMDRFIDGIFIEMELAALEYRKSMSLCEAIMLFYEKGAVIVCSALLHPVAASYFGFILLSIFLFFAVLLGVKSQRYFTYLPSTDDEDSEEKE</sequence>
<evidence type="ECO:0000256" key="8">
    <source>
        <dbReference type="SAM" id="SignalP"/>
    </source>
</evidence>
<gene>
    <name evidence="9" type="primary">AVEN_98758_1</name>
    <name evidence="9" type="ORF">TNCT_736321</name>
</gene>
<dbReference type="GO" id="GO:0016020">
    <property type="term" value="C:membrane"/>
    <property type="evidence" value="ECO:0007669"/>
    <property type="project" value="UniProtKB-SubCell"/>
</dbReference>
<dbReference type="InterPro" id="IPR008795">
    <property type="entry name" value="Prominin"/>
</dbReference>
<keyword evidence="4 7" id="KW-1133">Transmembrane helix</keyword>
<keyword evidence="8" id="KW-0732">Signal</keyword>
<name>A0A8X6GA49_TRICU</name>
<comment type="caution">
    <text evidence="9">The sequence shown here is derived from an EMBL/GenBank/DDBJ whole genome shotgun (WGS) entry which is preliminary data.</text>
</comment>
<feature type="transmembrane region" description="Helical" evidence="7">
    <location>
        <begin position="150"/>
        <end position="174"/>
    </location>
</feature>
<dbReference type="AlphaFoldDB" id="A0A8X6GA49"/>
<dbReference type="PANTHER" id="PTHR22730:SF1">
    <property type="entry name" value="PROMININ-LIKE PROTEIN"/>
    <property type="match status" value="1"/>
</dbReference>
<dbReference type="Proteomes" id="UP000887116">
    <property type="component" value="Unassembled WGS sequence"/>
</dbReference>
<protein>
    <submittedName>
        <fullName evidence="9">Uncharacterized protein</fullName>
    </submittedName>
</protein>
<dbReference type="PANTHER" id="PTHR22730">
    <property type="entry name" value="PROMININ PROM PROTEIN"/>
    <property type="match status" value="1"/>
</dbReference>
<dbReference type="EMBL" id="BMAO01015104">
    <property type="protein sequence ID" value="GFQ99387.1"/>
    <property type="molecule type" value="Genomic_DNA"/>
</dbReference>
<comment type="similarity">
    <text evidence="2">Belongs to the prominin family.</text>
</comment>
<keyword evidence="6" id="KW-0325">Glycoprotein</keyword>
<evidence type="ECO:0000256" key="7">
    <source>
        <dbReference type="SAM" id="Phobius"/>
    </source>
</evidence>
<keyword evidence="3 7" id="KW-0812">Transmembrane</keyword>
<evidence type="ECO:0000256" key="2">
    <source>
        <dbReference type="ARBA" id="ARBA00006058"/>
    </source>
</evidence>
<evidence type="ECO:0000256" key="4">
    <source>
        <dbReference type="ARBA" id="ARBA00022989"/>
    </source>
</evidence>
<feature type="transmembrane region" description="Helical" evidence="7">
    <location>
        <begin position="99"/>
        <end position="124"/>
    </location>
</feature>
<reference evidence="9" key="1">
    <citation type="submission" date="2020-07" db="EMBL/GenBank/DDBJ databases">
        <title>Multicomponent nature underlies the extraordinary mechanical properties of spider dragline silk.</title>
        <authorList>
            <person name="Kono N."/>
            <person name="Nakamura H."/>
            <person name="Mori M."/>
            <person name="Yoshida Y."/>
            <person name="Ohtoshi R."/>
            <person name="Malay A.D."/>
            <person name="Moran D.A.P."/>
            <person name="Tomita M."/>
            <person name="Numata K."/>
            <person name="Arakawa K."/>
        </authorList>
    </citation>
    <scope>NUCLEOTIDE SEQUENCE</scope>
</reference>
<keyword evidence="10" id="KW-1185">Reference proteome</keyword>
<feature type="transmembrane region" description="Helical" evidence="7">
    <location>
        <begin position="782"/>
        <end position="803"/>
    </location>
</feature>
<accession>A0A8X6GA49</accession>
<dbReference type="Pfam" id="PF05478">
    <property type="entry name" value="Prominin"/>
    <property type="match status" value="1"/>
</dbReference>
<evidence type="ECO:0000256" key="5">
    <source>
        <dbReference type="ARBA" id="ARBA00023136"/>
    </source>
</evidence>
<evidence type="ECO:0000256" key="1">
    <source>
        <dbReference type="ARBA" id="ARBA00004141"/>
    </source>
</evidence>
<evidence type="ECO:0000313" key="9">
    <source>
        <dbReference type="EMBL" id="GFQ99387.1"/>
    </source>
</evidence>
<feature type="transmembrane region" description="Helical" evidence="7">
    <location>
        <begin position="416"/>
        <end position="434"/>
    </location>
</feature>
<evidence type="ECO:0000256" key="6">
    <source>
        <dbReference type="ARBA" id="ARBA00023180"/>
    </source>
</evidence>
<organism evidence="9 10">
    <name type="scientific">Trichonephila clavata</name>
    <name type="common">Joro spider</name>
    <name type="synonym">Nephila clavata</name>
    <dbReference type="NCBI Taxonomy" id="2740835"/>
    <lineage>
        <taxon>Eukaryota</taxon>
        <taxon>Metazoa</taxon>
        <taxon>Ecdysozoa</taxon>
        <taxon>Arthropoda</taxon>
        <taxon>Chelicerata</taxon>
        <taxon>Arachnida</taxon>
        <taxon>Araneae</taxon>
        <taxon>Araneomorphae</taxon>
        <taxon>Entelegynae</taxon>
        <taxon>Araneoidea</taxon>
        <taxon>Nephilidae</taxon>
        <taxon>Trichonephila</taxon>
    </lineage>
</organism>
<evidence type="ECO:0000256" key="3">
    <source>
        <dbReference type="ARBA" id="ARBA00022692"/>
    </source>
</evidence>